<dbReference type="OrthoDB" id="8713663at2759"/>
<comment type="caution">
    <text evidence="1">The sequence shown here is derived from an EMBL/GenBank/DDBJ whole genome shotgun (WGS) entry which is preliminary data.</text>
</comment>
<dbReference type="Proteomes" id="UP000499080">
    <property type="component" value="Unassembled WGS sequence"/>
</dbReference>
<evidence type="ECO:0008006" key="3">
    <source>
        <dbReference type="Google" id="ProtNLM"/>
    </source>
</evidence>
<keyword evidence="2" id="KW-1185">Reference proteome</keyword>
<dbReference type="EMBL" id="BGPR01000319">
    <property type="protein sequence ID" value="GBM12800.1"/>
    <property type="molecule type" value="Genomic_DNA"/>
</dbReference>
<sequence length="330" mass="37339">MEPVDNWWMEVKNSRQFPLVSNMACAILTCFHGPKVDLSFSIMNLVVTSETNRLSVESFDAVQIVKYELMSEKKSTVQLYKKDYLKDKVDRNLCKNMNSASRNYRAEVLSKKKKSVCDKQSSPRKKLVSKKAAKKLSAKAVKLQRNIHLKKMRSQISKNPSTSESCTQNEAACCTNVTDAQKQTIKCQLSHVNERPVKCKKPVYSVVQGIVRVELMMKASDGRIININKELIKREYAEPTEESFASKQNHELRLKASSYASNVIGTGSYTSNDLEVSWMEAKNCDEITKTGRSIRLKGPFNPLEVSYCGLTNVDRCKCVKIEAIVLILCL</sequence>
<name>A0A4Y2D7U6_ARAVE</name>
<dbReference type="AlphaFoldDB" id="A0A4Y2D7U6"/>
<protein>
    <recommendedName>
        <fullName evidence="3">HAT C-terminal dimerisation domain-containing protein</fullName>
    </recommendedName>
</protein>
<organism evidence="1 2">
    <name type="scientific">Araneus ventricosus</name>
    <name type="common">Orbweaver spider</name>
    <name type="synonym">Epeira ventricosa</name>
    <dbReference type="NCBI Taxonomy" id="182803"/>
    <lineage>
        <taxon>Eukaryota</taxon>
        <taxon>Metazoa</taxon>
        <taxon>Ecdysozoa</taxon>
        <taxon>Arthropoda</taxon>
        <taxon>Chelicerata</taxon>
        <taxon>Arachnida</taxon>
        <taxon>Araneae</taxon>
        <taxon>Araneomorphae</taxon>
        <taxon>Entelegynae</taxon>
        <taxon>Araneoidea</taxon>
        <taxon>Araneidae</taxon>
        <taxon>Araneus</taxon>
    </lineage>
</organism>
<gene>
    <name evidence="1" type="ORF">AVEN_247575_1</name>
</gene>
<proteinExistence type="predicted"/>
<reference evidence="1 2" key="1">
    <citation type="journal article" date="2019" name="Sci. Rep.">
        <title>Orb-weaving spider Araneus ventricosus genome elucidates the spidroin gene catalogue.</title>
        <authorList>
            <person name="Kono N."/>
            <person name="Nakamura H."/>
            <person name="Ohtoshi R."/>
            <person name="Moran D.A.P."/>
            <person name="Shinohara A."/>
            <person name="Yoshida Y."/>
            <person name="Fujiwara M."/>
            <person name="Mori M."/>
            <person name="Tomita M."/>
            <person name="Arakawa K."/>
        </authorList>
    </citation>
    <scope>NUCLEOTIDE SEQUENCE [LARGE SCALE GENOMIC DNA]</scope>
</reference>
<accession>A0A4Y2D7U6</accession>
<evidence type="ECO:0000313" key="2">
    <source>
        <dbReference type="Proteomes" id="UP000499080"/>
    </source>
</evidence>
<evidence type="ECO:0000313" key="1">
    <source>
        <dbReference type="EMBL" id="GBM12800.1"/>
    </source>
</evidence>